<comment type="caution">
    <text evidence="4">The sequence shown here is derived from an EMBL/GenBank/DDBJ whole genome shotgun (WGS) entry which is preliminary data.</text>
</comment>
<keyword evidence="1" id="KW-0560">Oxidoreductase</keyword>
<evidence type="ECO:0000256" key="1">
    <source>
        <dbReference type="ARBA" id="ARBA00023002"/>
    </source>
</evidence>
<evidence type="ECO:0000259" key="2">
    <source>
        <dbReference type="Pfam" id="PF00725"/>
    </source>
</evidence>
<dbReference type="Pfam" id="PF02737">
    <property type="entry name" value="3HCDH_N"/>
    <property type="match status" value="1"/>
</dbReference>
<feature type="domain" description="3-hydroxyacyl-CoA dehydrogenase C-terminal" evidence="2">
    <location>
        <begin position="192"/>
        <end position="281"/>
    </location>
</feature>
<feature type="domain" description="3-hydroxyacyl-CoA dehydrogenase NAD binding" evidence="3">
    <location>
        <begin position="10"/>
        <end position="189"/>
    </location>
</feature>
<gene>
    <name evidence="4" type="ORF">BDK61_1133</name>
</gene>
<dbReference type="FunFam" id="3.40.50.720:FF:000009">
    <property type="entry name" value="Fatty oxidation complex, alpha subunit"/>
    <property type="match status" value="1"/>
</dbReference>
<evidence type="ECO:0000313" key="4">
    <source>
        <dbReference type="EMBL" id="RKS81838.1"/>
    </source>
</evidence>
<dbReference type="InterPro" id="IPR006176">
    <property type="entry name" value="3-OHacyl-CoA_DH_NAD-bd"/>
</dbReference>
<evidence type="ECO:0000313" key="5">
    <source>
        <dbReference type="Proteomes" id="UP000268233"/>
    </source>
</evidence>
<dbReference type="Gene3D" id="3.40.50.720">
    <property type="entry name" value="NAD(P)-binding Rossmann-like Domain"/>
    <property type="match status" value="1"/>
</dbReference>
<dbReference type="Gene3D" id="1.10.1040.10">
    <property type="entry name" value="N-(1-d-carboxylethyl)-l-norvaline Dehydrogenase, domain 2"/>
    <property type="match status" value="2"/>
</dbReference>
<reference evidence="4 5" key="1">
    <citation type="submission" date="2018-10" db="EMBL/GenBank/DDBJ databases">
        <title>Genomic Encyclopedia of Archaeal and Bacterial Type Strains, Phase II (KMG-II): from individual species to whole genera.</title>
        <authorList>
            <person name="Goeker M."/>
        </authorList>
    </citation>
    <scope>NUCLEOTIDE SEQUENCE [LARGE SCALE GENOMIC DNA]</scope>
    <source>
        <strain evidence="4 5">DSM 11927</strain>
    </source>
</reference>
<name>A0A495R4L7_9EURY</name>
<protein>
    <submittedName>
        <fullName evidence="4">3-hydroxyacyl-CoA dehydrogenase</fullName>
    </submittedName>
</protein>
<dbReference type="InterPro" id="IPR036291">
    <property type="entry name" value="NAD(P)-bd_dom_sf"/>
</dbReference>
<dbReference type="InterPro" id="IPR013328">
    <property type="entry name" value="6PGD_dom2"/>
</dbReference>
<sequence>MRADQPEIATVAVLGAGTMGHGIAEVAAIAGYDVVLRDIDAVIVEDGYDEIEWSLEKLAEKGRLDEDPDDVAARVATTTDLEAAVSDADLVIEAGPEQLSVKQDIFESVDAAAPADALLATNSSSLSITEIAAATERPESVLGLHFFNPPVKMDLVEVIYGKATTDETAQRGYEFIESLGKTPIYVRKDVRGFVVNSVLGPFMSEPAWMVSAGEATIRQADAAMVHERGYPMGPFELGDLTGIDIGYHVRTEAGRPVPPIMAEKVENGNLGRKTGEGYYDYDDGDGSDYVPEDSEGFDHRRVEAVMANEAAKLVGDDVATAEAIDTGMQLGAGFPEGTCRRADDIGLDGSIESTDGAGIGR</sequence>
<dbReference type="AlphaFoldDB" id="A0A495R4L7"/>
<feature type="domain" description="3-hydroxyacyl-CoA dehydrogenase C-terminal" evidence="2">
    <location>
        <begin position="296"/>
        <end position="350"/>
    </location>
</feature>
<dbReference type="SUPFAM" id="SSF48179">
    <property type="entry name" value="6-phosphogluconate dehydrogenase C-terminal domain-like"/>
    <property type="match status" value="2"/>
</dbReference>
<keyword evidence="5" id="KW-1185">Reference proteome</keyword>
<dbReference type="InterPro" id="IPR006108">
    <property type="entry name" value="3HC_DH_C"/>
</dbReference>
<dbReference type="Pfam" id="PF00725">
    <property type="entry name" value="3HCDH"/>
    <property type="match status" value="2"/>
</dbReference>
<dbReference type="GO" id="GO:0006631">
    <property type="term" value="P:fatty acid metabolic process"/>
    <property type="evidence" value="ECO:0007669"/>
    <property type="project" value="InterPro"/>
</dbReference>
<organism evidence="4 5">
    <name type="scientific">Haloarcula quadrata</name>
    <dbReference type="NCBI Taxonomy" id="182779"/>
    <lineage>
        <taxon>Archaea</taxon>
        <taxon>Methanobacteriati</taxon>
        <taxon>Methanobacteriota</taxon>
        <taxon>Stenosarchaea group</taxon>
        <taxon>Halobacteria</taxon>
        <taxon>Halobacteriales</taxon>
        <taxon>Haloarculaceae</taxon>
        <taxon>Haloarcula</taxon>
    </lineage>
</organism>
<accession>A0A495R4L7</accession>
<dbReference type="PANTHER" id="PTHR48075:SF5">
    <property type="entry name" value="3-HYDROXYBUTYRYL-COA DEHYDROGENASE"/>
    <property type="match status" value="1"/>
</dbReference>
<dbReference type="PANTHER" id="PTHR48075">
    <property type="entry name" value="3-HYDROXYACYL-COA DEHYDROGENASE FAMILY PROTEIN"/>
    <property type="match status" value="1"/>
</dbReference>
<dbReference type="Proteomes" id="UP000268233">
    <property type="component" value="Unassembled WGS sequence"/>
</dbReference>
<dbReference type="EMBL" id="RBWW01000001">
    <property type="protein sequence ID" value="RKS81838.1"/>
    <property type="molecule type" value="Genomic_DNA"/>
</dbReference>
<dbReference type="SUPFAM" id="SSF51735">
    <property type="entry name" value="NAD(P)-binding Rossmann-fold domains"/>
    <property type="match status" value="1"/>
</dbReference>
<dbReference type="GO" id="GO:0070403">
    <property type="term" value="F:NAD+ binding"/>
    <property type="evidence" value="ECO:0007669"/>
    <property type="project" value="InterPro"/>
</dbReference>
<proteinExistence type="predicted"/>
<dbReference type="InterPro" id="IPR008927">
    <property type="entry name" value="6-PGluconate_DH-like_C_sf"/>
</dbReference>
<dbReference type="GO" id="GO:0016616">
    <property type="term" value="F:oxidoreductase activity, acting on the CH-OH group of donors, NAD or NADP as acceptor"/>
    <property type="evidence" value="ECO:0007669"/>
    <property type="project" value="InterPro"/>
</dbReference>
<evidence type="ECO:0000259" key="3">
    <source>
        <dbReference type="Pfam" id="PF02737"/>
    </source>
</evidence>